<name>A0ABV9QLJ0_9FIRM</name>
<dbReference type="InterPro" id="IPR050272">
    <property type="entry name" value="Isochorismatase-like_hydrls"/>
</dbReference>
<dbReference type="Pfam" id="PF00857">
    <property type="entry name" value="Isochorismatase"/>
    <property type="match status" value="1"/>
</dbReference>
<protein>
    <submittedName>
        <fullName evidence="4">Cysteine hydrolase family protein</fullName>
    </submittedName>
</protein>
<dbReference type="InterPro" id="IPR036380">
    <property type="entry name" value="Isochorismatase-like_sf"/>
</dbReference>
<sequence>MKLLVVIDMQNDFITGVLGNEECRAVVPKVVERMERARREGWKIICTQDVHEEDYLQTGEGRRLPVEHCIRGSRGAELIDEIKEMKAGWEDRNKVFLTESPLEKNAFGSTKLSVAIRKYDPEEIELIGVCTDICVISNAMILRSDYPDIEVSVDASCCAGVTVQSHNNALSSMEGCQISVKRG</sequence>
<accession>A0ABV9QLJ0</accession>
<evidence type="ECO:0000259" key="3">
    <source>
        <dbReference type="Pfam" id="PF00857"/>
    </source>
</evidence>
<dbReference type="InterPro" id="IPR000868">
    <property type="entry name" value="Isochorismatase-like_dom"/>
</dbReference>
<dbReference type="EMBL" id="JBHSHL010000033">
    <property type="protein sequence ID" value="MFC4805063.1"/>
    <property type="molecule type" value="Genomic_DNA"/>
</dbReference>
<organism evidence="4 5">
    <name type="scientific">Filifactor villosus</name>
    <dbReference type="NCBI Taxonomy" id="29374"/>
    <lineage>
        <taxon>Bacteria</taxon>
        <taxon>Bacillati</taxon>
        <taxon>Bacillota</taxon>
        <taxon>Clostridia</taxon>
        <taxon>Peptostreptococcales</taxon>
        <taxon>Filifactoraceae</taxon>
        <taxon>Filifactor</taxon>
    </lineage>
</organism>
<proteinExistence type="inferred from homology"/>
<comment type="similarity">
    <text evidence="1">Belongs to the isochorismatase family.</text>
</comment>
<feature type="domain" description="Isochorismatase-like" evidence="3">
    <location>
        <begin position="3"/>
        <end position="175"/>
    </location>
</feature>
<gene>
    <name evidence="4" type="ORF">ACFO4R_08205</name>
</gene>
<reference evidence="5" key="1">
    <citation type="journal article" date="2019" name="Int. J. Syst. Evol. Microbiol.">
        <title>The Global Catalogue of Microorganisms (GCM) 10K type strain sequencing project: providing services to taxonomists for standard genome sequencing and annotation.</title>
        <authorList>
            <consortium name="The Broad Institute Genomics Platform"/>
            <consortium name="The Broad Institute Genome Sequencing Center for Infectious Disease"/>
            <person name="Wu L."/>
            <person name="Ma J."/>
        </authorList>
    </citation>
    <scope>NUCLEOTIDE SEQUENCE [LARGE SCALE GENOMIC DNA]</scope>
    <source>
        <strain evidence="5">CCUG 46385</strain>
    </source>
</reference>
<dbReference type="PANTHER" id="PTHR43540">
    <property type="entry name" value="PEROXYUREIDOACRYLATE/UREIDOACRYLATE AMIDOHYDROLASE-RELATED"/>
    <property type="match status" value="1"/>
</dbReference>
<dbReference type="Proteomes" id="UP001595916">
    <property type="component" value="Unassembled WGS sequence"/>
</dbReference>
<keyword evidence="5" id="KW-1185">Reference proteome</keyword>
<dbReference type="Gene3D" id="3.40.50.850">
    <property type="entry name" value="Isochorismatase-like"/>
    <property type="match status" value="1"/>
</dbReference>
<dbReference type="PANTHER" id="PTHR43540:SF6">
    <property type="entry name" value="ISOCHORISMATASE-LIKE DOMAIN-CONTAINING PROTEIN"/>
    <property type="match status" value="1"/>
</dbReference>
<evidence type="ECO:0000313" key="5">
    <source>
        <dbReference type="Proteomes" id="UP001595916"/>
    </source>
</evidence>
<keyword evidence="2 4" id="KW-0378">Hydrolase</keyword>
<evidence type="ECO:0000313" key="4">
    <source>
        <dbReference type="EMBL" id="MFC4805063.1"/>
    </source>
</evidence>
<dbReference type="RefSeq" id="WP_379788601.1">
    <property type="nucleotide sequence ID" value="NZ_JBHSHL010000033.1"/>
</dbReference>
<evidence type="ECO:0000256" key="2">
    <source>
        <dbReference type="ARBA" id="ARBA00022801"/>
    </source>
</evidence>
<dbReference type="GO" id="GO:0016787">
    <property type="term" value="F:hydrolase activity"/>
    <property type="evidence" value="ECO:0007669"/>
    <property type="project" value="UniProtKB-KW"/>
</dbReference>
<comment type="caution">
    <text evidence="4">The sequence shown here is derived from an EMBL/GenBank/DDBJ whole genome shotgun (WGS) entry which is preliminary data.</text>
</comment>
<dbReference type="CDD" id="cd00431">
    <property type="entry name" value="cysteine_hydrolases"/>
    <property type="match status" value="1"/>
</dbReference>
<dbReference type="SUPFAM" id="SSF52499">
    <property type="entry name" value="Isochorismatase-like hydrolases"/>
    <property type="match status" value="1"/>
</dbReference>
<evidence type="ECO:0000256" key="1">
    <source>
        <dbReference type="ARBA" id="ARBA00006336"/>
    </source>
</evidence>